<keyword evidence="2" id="KW-1185">Reference proteome</keyword>
<dbReference type="RefSeq" id="WP_407590795.1">
    <property type="nucleotide sequence ID" value="NZ_JBHDIY010000002.1"/>
</dbReference>
<proteinExistence type="predicted"/>
<evidence type="ECO:0000313" key="1">
    <source>
        <dbReference type="EMBL" id="MFL4469035.1"/>
    </source>
</evidence>
<comment type="caution">
    <text evidence="1">The sequence shown here is derived from an EMBL/GenBank/DDBJ whole genome shotgun (WGS) entry which is preliminary data.</text>
</comment>
<name>A0ABW8UPI2_9RHOB</name>
<dbReference type="EMBL" id="JBHDIY010000002">
    <property type="protein sequence ID" value="MFL4469035.1"/>
    <property type="molecule type" value="Genomic_DNA"/>
</dbReference>
<reference evidence="1 2" key="1">
    <citation type="submission" date="2024-08" db="EMBL/GenBank/DDBJ databases">
        <title>Tateyamaria sp. nov., isolated from marine algae.</title>
        <authorList>
            <person name="Choi B.J."/>
            <person name="Kim J.M."/>
            <person name="Lee J.K."/>
            <person name="Choi D.G."/>
            <person name="Bayburt H."/>
            <person name="Baek J.H."/>
            <person name="Han D.M."/>
            <person name="Jeon C.O."/>
        </authorList>
    </citation>
    <scope>NUCLEOTIDE SEQUENCE [LARGE SCALE GENOMIC DNA]</scope>
    <source>
        <strain evidence="1 2">KMU-156</strain>
    </source>
</reference>
<evidence type="ECO:0000313" key="2">
    <source>
        <dbReference type="Proteomes" id="UP001627408"/>
    </source>
</evidence>
<gene>
    <name evidence="1" type="ORF">ACERZ8_03795</name>
</gene>
<sequence>MSYFTAVEDNRAISNDVLIFPIQEIEAVELFFGRQVSSELANGEYLKMVVVGPVEIRNSSFCFTLEDFGSALAYASNNRSPFILPEDRLLADISRRVEFLFGEFARMEFGLSSVNVFCDELSSAPISDDFLEFSYRSFADGIELPQQNISEQTVRFYFSRRIPELRLE</sequence>
<accession>A0ABW8UPI2</accession>
<dbReference type="Proteomes" id="UP001627408">
    <property type="component" value="Unassembled WGS sequence"/>
</dbReference>
<protein>
    <submittedName>
        <fullName evidence="1">Uncharacterized protein</fullName>
    </submittedName>
</protein>
<organism evidence="1 2">
    <name type="scientific">Tateyamaria armeniaca</name>
    <dbReference type="NCBI Taxonomy" id="2518930"/>
    <lineage>
        <taxon>Bacteria</taxon>
        <taxon>Pseudomonadati</taxon>
        <taxon>Pseudomonadota</taxon>
        <taxon>Alphaproteobacteria</taxon>
        <taxon>Rhodobacterales</taxon>
        <taxon>Roseobacteraceae</taxon>
        <taxon>Tateyamaria</taxon>
    </lineage>
</organism>